<reference evidence="7 8" key="1">
    <citation type="submission" date="2020-08" db="EMBL/GenBank/DDBJ databases">
        <title>Genomic Encyclopedia of Type Strains, Phase IV (KMG-IV): sequencing the most valuable type-strain genomes for metagenomic binning, comparative biology and taxonomic classification.</title>
        <authorList>
            <person name="Goeker M."/>
        </authorList>
    </citation>
    <scope>NUCLEOTIDE SEQUENCE [LARGE SCALE GENOMIC DNA]</scope>
    <source>
        <strain evidence="7 8">DSM 29854</strain>
    </source>
</reference>
<sequence length="91" mass="10806">MNITFSAQAWEEYLYWQSTDPSMVTKINDLLKVIQRTPFEGIGKPEALKHGLKGFWSRRITQEHRLVYRIVGERGMNQVCEVAQCRYHYTR</sequence>
<keyword evidence="2" id="KW-1277">Toxin-antitoxin system</keyword>
<dbReference type="GO" id="GO:0016787">
    <property type="term" value="F:hydrolase activity"/>
    <property type="evidence" value="ECO:0007669"/>
    <property type="project" value="UniProtKB-KW"/>
</dbReference>
<evidence type="ECO:0000256" key="5">
    <source>
        <dbReference type="ARBA" id="ARBA00022801"/>
    </source>
</evidence>
<evidence type="ECO:0000256" key="4">
    <source>
        <dbReference type="ARBA" id="ARBA00022759"/>
    </source>
</evidence>
<keyword evidence="3" id="KW-0540">Nuclease</keyword>
<dbReference type="Proteomes" id="UP000563094">
    <property type="component" value="Unassembled WGS sequence"/>
</dbReference>
<dbReference type="RefSeq" id="WP_182512816.1">
    <property type="nucleotide sequence ID" value="NZ_JACJIQ010000006.1"/>
</dbReference>
<name>A0A839GHT4_9BACT</name>
<accession>A0A839GHT4</accession>
<comment type="similarity">
    <text evidence="1">Belongs to the YoeB family.</text>
</comment>
<evidence type="ECO:0000256" key="1">
    <source>
        <dbReference type="ARBA" id="ARBA00008172"/>
    </source>
</evidence>
<dbReference type="PANTHER" id="PTHR38039">
    <property type="entry name" value="TOXIN YOEB"/>
    <property type="match status" value="1"/>
</dbReference>
<dbReference type="NCBIfam" id="TIGR02116">
    <property type="entry name" value="toxin_Txe_YoeB"/>
    <property type="match status" value="1"/>
</dbReference>
<evidence type="ECO:0000256" key="2">
    <source>
        <dbReference type="ARBA" id="ARBA00022649"/>
    </source>
</evidence>
<evidence type="ECO:0000313" key="8">
    <source>
        <dbReference type="Proteomes" id="UP000563094"/>
    </source>
</evidence>
<keyword evidence="8" id="KW-1185">Reference proteome</keyword>
<dbReference type="GO" id="GO:0004519">
    <property type="term" value="F:endonuclease activity"/>
    <property type="evidence" value="ECO:0007669"/>
    <property type="project" value="UniProtKB-KW"/>
</dbReference>
<dbReference type="SUPFAM" id="SSF143011">
    <property type="entry name" value="RelE-like"/>
    <property type="match status" value="1"/>
</dbReference>
<gene>
    <name evidence="7" type="ORF">FHS90_001924</name>
</gene>
<dbReference type="Pfam" id="PF06769">
    <property type="entry name" value="YoeB_toxin"/>
    <property type="match status" value="1"/>
</dbReference>
<protein>
    <recommendedName>
        <fullName evidence="6">Putative mRNA interferase YoeB</fullName>
    </recommendedName>
</protein>
<dbReference type="PANTHER" id="PTHR38039:SF1">
    <property type="entry name" value="TOXIN YOEB"/>
    <property type="match status" value="1"/>
</dbReference>
<evidence type="ECO:0000256" key="6">
    <source>
        <dbReference type="ARBA" id="ARBA00030388"/>
    </source>
</evidence>
<keyword evidence="5 7" id="KW-0378">Hydrolase</keyword>
<dbReference type="InterPro" id="IPR009614">
    <property type="entry name" value="YoeB_toxin"/>
</dbReference>
<organism evidence="7 8">
    <name type="scientific">Rufibacter quisquiliarum</name>
    <dbReference type="NCBI Taxonomy" id="1549639"/>
    <lineage>
        <taxon>Bacteria</taxon>
        <taxon>Pseudomonadati</taxon>
        <taxon>Bacteroidota</taxon>
        <taxon>Cytophagia</taxon>
        <taxon>Cytophagales</taxon>
        <taxon>Hymenobacteraceae</taxon>
        <taxon>Rufibacter</taxon>
    </lineage>
</organism>
<dbReference type="AlphaFoldDB" id="A0A839GHT4"/>
<dbReference type="GO" id="GO:0006401">
    <property type="term" value="P:RNA catabolic process"/>
    <property type="evidence" value="ECO:0007669"/>
    <property type="project" value="InterPro"/>
</dbReference>
<dbReference type="EMBL" id="JACJIQ010000006">
    <property type="protein sequence ID" value="MBA9077213.1"/>
    <property type="molecule type" value="Genomic_DNA"/>
</dbReference>
<dbReference type="GO" id="GO:0098795">
    <property type="term" value="P:global gene silencing by mRNA cleavage"/>
    <property type="evidence" value="ECO:0007669"/>
    <property type="project" value="TreeGrafter"/>
</dbReference>
<proteinExistence type="inferred from homology"/>
<evidence type="ECO:0000313" key="7">
    <source>
        <dbReference type="EMBL" id="MBA9077213.1"/>
    </source>
</evidence>
<keyword evidence="4" id="KW-0255">Endonuclease</keyword>
<dbReference type="Gene3D" id="3.30.2310.20">
    <property type="entry name" value="RelE-like"/>
    <property type="match status" value="1"/>
</dbReference>
<comment type="caution">
    <text evidence="7">The sequence shown here is derived from an EMBL/GenBank/DDBJ whole genome shotgun (WGS) entry which is preliminary data.</text>
</comment>
<dbReference type="InterPro" id="IPR035093">
    <property type="entry name" value="RelE/ParE_toxin_dom_sf"/>
</dbReference>
<evidence type="ECO:0000256" key="3">
    <source>
        <dbReference type="ARBA" id="ARBA00022722"/>
    </source>
</evidence>